<evidence type="ECO:0000313" key="5">
    <source>
        <dbReference type="Proteomes" id="UP001597231"/>
    </source>
</evidence>
<evidence type="ECO:0000313" key="4">
    <source>
        <dbReference type="EMBL" id="MFD1206826.1"/>
    </source>
</evidence>
<dbReference type="InterPro" id="IPR024163">
    <property type="entry name" value="Aerotolerance_reg_N"/>
</dbReference>
<dbReference type="Gene3D" id="3.40.50.410">
    <property type="entry name" value="von Willebrand factor, type A domain"/>
    <property type="match status" value="1"/>
</dbReference>
<evidence type="ECO:0000256" key="1">
    <source>
        <dbReference type="SAM" id="Phobius"/>
    </source>
</evidence>
<comment type="caution">
    <text evidence="4">The sequence shown here is derived from an EMBL/GenBank/DDBJ whole genome shotgun (WGS) entry which is preliminary data.</text>
</comment>
<feature type="transmembrane region" description="Helical" evidence="1">
    <location>
        <begin position="6"/>
        <end position="24"/>
    </location>
</feature>
<evidence type="ECO:0000259" key="2">
    <source>
        <dbReference type="Pfam" id="PF07584"/>
    </source>
</evidence>
<dbReference type="PANTHER" id="PTHR37464">
    <property type="entry name" value="BLL2463 PROTEIN"/>
    <property type="match status" value="1"/>
</dbReference>
<dbReference type="PANTHER" id="PTHR37464:SF1">
    <property type="entry name" value="BLL2463 PROTEIN"/>
    <property type="match status" value="1"/>
</dbReference>
<dbReference type="InterPro" id="IPR036465">
    <property type="entry name" value="vWFA_dom_sf"/>
</dbReference>
<keyword evidence="1" id="KW-1133">Transmembrane helix</keyword>
<organism evidence="4 5">
    <name type="scientific">Sporosarcina contaminans</name>
    <dbReference type="NCBI Taxonomy" id="633403"/>
    <lineage>
        <taxon>Bacteria</taxon>
        <taxon>Bacillati</taxon>
        <taxon>Bacillota</taxon>
        <taxon>Bacilli</taxon>
        <taxon>Bacillales</taxon>
        <taxon>Caryophanaceae</taxon>
        <taxon>Sporosarcina</taxon>
    </lineage>
</organism>
<evidence type="ECO:0000259" key="3">
    <source>
        <dbReference type="Pfam" id="PF13519"/>
    </source>
</evidence>
<dbReference type="RefSeq" id="WP_381482468.1">
    <property type="nucleotide sequence ID" value="NZ_JBHTLT010000130.1"/>
</dbReference>
<reference evidence="5" key="1">
    <citation type="journal article" date="2019" name="Int. J. Syst. Evol. Microbiol.">
        <title>The Global Catalogue of Microorganisms (GCM) 10K type strain sequencing project: providing services to taxonomists for standard genome sequencing and annotation.</title>
        <authorList>
            <consortium name="The Broad Institute Genomics Platform"/>
            <consortium name="The Broad Institute Genome Sequencing Center for Infectious Disease"/>
            <person name="Wu L."/>
            <person name="Ma J."/>
        </authorList>
    </citation>
    <scope>NUCLEOTIDE SEQUENCE [LARGE SCALE GENOMIC DNA]</scope>
    <source>
        <strain evidence="5">CCUG 53915</strain>
    </source>
</reference>
<protein>
    <submittedName>
        <fullName evidence="4">BatA and WFA domain-containing protein</fullName>
    </submittedName>
</protein>
<dbReference type="InterPro" id="IPR002035">
    <property type="entry name" value="VWF_A"/>
</dbReference>
<dbReference type="Proteomes" id="UP001597231">
    <property type="component" value="Unassembled WGS sequence"/>
</dbReference>
<feature type="domain" description="VWFA" evidence="3">
    <location>
        <begin position="90"/>
        <end position="190"/>
    </location>
</feature>
<proteinExistence type="predicted"/>
<dbReference type="Pfam" id="PF13519">
    <property type="entry name" value="VWA_2"/>
    <property type="match status" value="1"/>
</dbReference>
<sequence length="587" mass="65884">MGFDHVSNLWTAIFPLAVLLYYFFRKKYKTEMISSTLFWEKSMKETKVSPYLKNLQQNALFYLQMAALLLLLFILMDPFIPKEQGDDEHTIFIVDTSATMTAVEDDLSLFEANRAVMKEIAEERAGESFSLITTGKEPSIILREERDVRKVLEAIEHLDVEYENEKIDRSIDIARSIIAGSSADIHIFTDQMDRSAFVDTEEGIHWTVHVNEAEIANISIEKFGAILSDDGVEAILKVNNQTEQDITGTAIIWDELSGKKLLEKPFEIEKKDTTLVSFQQLPETIALRAEIDVNDDYSADNSAFVLIGNDASEAIVDSNLHELIKKAFDAIGLAVTTGSAAEMKAAVDQAIIVTNDVSFLQEGVRPILLIGRNDERAEEISGQIKTEADPLFSLGSIDDVYVQSIYPSFEEYETIAYIGEQPFIQRSKRGDIIILTDIGSTDWPLHPSFPLFFWSAVESLRSGTDIAGLFHPNERKAILSSGMSDDMEVFTVKDEYVESFANGNHFIAPMKPGIYKLIDGGKEKYIAVQLESTEKSIGSGSSFKFGSDHADGVKEEGKNKFGWLFVLPVLLLLLIEWEVQRRRGYPN</sequence>
<keyword evidence="5" id="KW-1185">Reference proteome</keyword>
<name>A0ABW3U146_9BACL</name>
<dbReference type="EMBL" id="JBHTLT010000130">
    <property type="protein sequence ID" value="MFD1206826.1"/>
    <property type="molecule type" value="Genomic_DNA"/>
</dbReference>
<feature type="domain" description="Aerotolerance regulator N-terminal" evidence="2">
    <location>
        <begin position="1"/>
        <end position="78"/>
    </location>
</feature>
<feature type="transmembrane region" description="Helical" evidence="1">
    <location>
        <begin position="59"/>
        <end position="76"/>
    </location>
</feature>
<keyword evidence="1" id="KW-0812">Transmembrane</keyword>
<gene>
    <name evidence="4" type="ORF">ACFQ38_17150</name>
</gene>
<accession>A0ABW3U146</accession>
<dbReference type="Pfam" id="PF07584">
    <property type="entry name" value="BatA"/>
    <property type="match status" value="1"/>
</dbReference>
<keyword evidence="1" id="KW-0472">Membrane</keyword>